<dbReference type="HOGENOM" id="CLU_095244_2_0_11"/>
<evidence type="ECO:0000256" key="1">
    <source>
        <dbReference type="SAM" id="Phobius"/>
    </source>
</evidence>
<reference evidence="2 3" key="1">
    <citation type="journal article" date="2012" name="BMC Genomics">
        <title>The genome sequence of Propionibacterium acidipropionici provides insights into its biotechnological and industrial potential.</title>
        <authorList>
            <person name="Parizzi L.P."/>
            <person name="Grassi M.C."/>
            <person name="Llerena L.A."/>
            <person name="Carazzolle M.F."/>
            <person name="Queiroz V.L."/>
            <person name="Lunardi I."/>
            <person name="Zeidler A.F."/>
            <person name="Teixeira P.J."/>
            <person name="Mieczkowski P."/>
            <person name="Rincones J."/>
            <person name="Pereira G.A."/>
        </authorList>
    </citation>
    <scope>NUCLEOTIDE SEQUENCE [LARGE SCALE GENOMIC DNA]</scope>
    <source>
        <strain evidence="3">ATCC 4875 / DSM 20272 / JCM 6432 / NBRC 12425 / NCIMB 8070</strain>
    </source>
</reference>
<dbReference type="Pfam" id="PF14030">
    <property type="entry name" value="DUF4245"/>
    <property type="match status" value="1"/>
</dbReference>
<sequence>MAHGDTRSTAKDMLRSLAVILIPLLVIIWVFTRTPDEPQVDPVDWRPAVADARSGAGYPVLAPVEVPTDWKPVKARYVDRGGQWVGSTQAAGNRWELGFRSGDDIYMAVNQSDEPGKDAYIGSVTRSSHPDGTSTIDGQTWQRRVSQDGRTRSLVRAVGGSTAVVVADTGYPALESFAQTLRTS</sequence>
<evidence type="ECO:0000313" key="2">
    <source>
        <dbReference type="EMBL" id="AFV88870.1"/>
    </source>
</evidence>
<dbReference type="Proteomes" id="UP000000214">
    <property type="component" value="Chromosome"/>
</dbReference>
<proteinExistence type="predicted"/>
<dbReference type="KEGG" id="pbo:PACID_10460"/>
<keyword evidence="1" id="KW-0812">Transmembrane</keyword>
<keyword evidence="1" id="KW-0472">Membrane</keyword>
<dbReference type="InterPro" id="IPR025339">
    <property type="entry name" value="DUF4245"/>
</dbReference>
<keyword evidence="1" id="KW-1133">Transmembrane helix</keyword>
<dbReference type="RefSeq" id="WP_015069781.1">
    <property type="nucleotide sequence ID" value="NC_019395.1"/>
</dbReference>
<gene>
    <name evidence="2" type="ordered locus">PACID_10460</name>
</gene>
<organism evidence="2 3">
    <name type="scientific">Acidipropionibacterium acidipropionici (strain ATCC 4875 / DSM 20272 / JCM 6432 / NBRC 12425 / NCIMB 8070 / 4)</name>
    <name type="common">Propionibacterium acidipropionici</name>
    <dbReference type="NCBI Taxonomy" id="1171373"/>
    <lineage>
        <taxon>Bacteria</taxon>
        <taxon>Bacillati</taxon>
        <taxon>Actinomycetota</taxon>
        <taxon>Actinomycetes</taxon>
        <taxon>Propionibacteriales</taxon>
        <taxon>Propionibacteriaceae</taxon>
        <taxon>Acidipropionibacterium</taxon>
    </lineage>
</organism>
<protein>
    <recommendedName>
        <fullName evidence="4">DUF4245 domain-containing protein</fullName>
    </recommendedName>
</protein>
<accession>K7SI07</accession>
<name>K7SI07_ACIA4</name>
<dbReference type="STRING" id="1171373.PACID_10460"/>
<dbReference type="eggNOG" id="ENOG5033C4E">
    <property type="taxonomic scope" value="Bacteria"/>
</dbReference>
<dbReference type="GeneID" id="88086501"/>
<dbReference type="AlphaFoldDB" id="K7SI07"/>
<feature type="transmembrane region" description="Helical" evidence="1">
    <location>
        <begin position="12"/>
        <end position="31"/>
    </location>
</feature>
<dbReference type="EMBL" id="CP003493">
    <property type="protein sequence ID" value="AFV88870.1"/>
    <property type="molecule type" value="Genomic_DNA"/>
</dbReference>
<dbReference type="PATRIC" id="fig|1171373.8.peg.1043"/>
<evidence type="ECO:0000313" key="3">
    <source>
        <dbReference type="Proteomes" id="UP000000214"/>
    </source>
</evidence>
<evidence type="ECO:0008006" key="4">
    <source>
        <dbReference type="Google" id="ProtNLM"/>
    </source>
</evidence>